<dbReference type="KEGG" id="xma:106699884"/>
<dbReference type="RefSeq" id="XP_014327485.1">
    <property type="nucleotide sequence ID" value="XM_014471999.1"/>
</dbReference>
<dbReference type="HOGENOM" id="CLU_023514_1_0_1"/>
<keyword evidence="5" id="KW-1185">Reference proteome</keyword>
<dbReference type="GO" id="GO:0032259">
    <property type="term" value="P:methylation"/>
    <property type="evidence" value="ECO:0007669"/>
    <property type="project" value="UniProtKB-KW"/>
</dbReference>
<feature type="compositionally biased region" description="Polar residues" evidence="2">
    <location>
        <begin position="738"/>
        <end position="748"/>
    </location>
</feature>
<feature type="region of interest" description="Disordered" evidence="2">
    <location>
        <begin position="1"/>
        <end position="31"/>
    </location>
</feature>
<dbReference type="GeneTree" id="ENSGT00940000157352"/>
<dbReference type="Gene3D" id="3.40.50.150">
    <property type="entry name" value="Vaccinia Virus protein VP39"/>
    <property type="match status" value="1"/>
</dbReference>
<proteinExistence type="inferred from homology"/>
<keyword evidence="1" id="KW-0808">Transferase</keyword>
<keyword evidence="1" id="KW-0489">Methyltransferase</keyword>
<dbReference type="InterPro" id="IPR042620">
    <property type="entry name" value="NSUN7"/>
</dbReference>
<dbReference type="GO" id="GO:0008168">
    <property type="term" value="F:methyltransferase activity"/>
    <property type="evidence" value="ECO:0007669"/>
    <property type="project" value="UniProtKB-KW"/>
</dbReference>
<feature type="compositionally biased region" description="Basic residues" evidence="2">
    <location>
        <begin position="545"/>
        <end position="556"/>
    </location>
</feature>
<feature type="binding site" evidence="1">
    <location>
        <position position="332"/>
    </location>
    <ligand>
        <name>S-adenosyl-L-methionine</name>
        <dbReference type="ChEBI" id="CHEBI:59789"/>
    </ligand>
</feature>
<reference evidence="5" key="1">
    <citation type="submission" date="2012-01" db="EMBL/GenBank/DDBJ databases">
        <authorList>
            <person name="Walter R."/>
            <person name="Schartl M."/>
            <person name="Warren W."/>
        </authorList>
    </citation>
    <scope>NUCLEOTIDE SEQUENCE [LARGE SCALE GENOMIC DNA]</scope>
    <source>
        <strain evidence="5">JP 163 A</strain>
    </source>
</reference>
<feature type="region of interest" description="Disordered" evidence="2">
    <location>
        <begin position="538"/>
        <end position="789"/>
    </location>
</feature>
<dbReference type="GO" id="GO:0003723">
    <property type="term" value="F:RNA binding"/>
    <property type="evidence" value="ECO:0007669"/>
    <property type="project" value="UniProtKB-UniRule"/>
</dbReference>
<feature type="compositionally biased region" description="Basic and acidic residues" evidence="2">
    <location>
        <begin position="1"/>
        <end position="21"/>
    </location>
</feature>
<dbReference type="OrthoDB" id="6817893at2759"/>
<organism evidence="4 5">
    <name type="scientific">Xiphophorus maculatus</name>
    <name type="common">Southern platyfish</name>
    <name type="synonym">Platypoecilus maculatus</name>
    <dbReference type="NCBI Taxonomy" id="8083"/>
    <lineage>
        <taxon>Eukaryota</taxon>
        <taxon>Metazoa</taxon>
        <taxon>Chordata</taxon>
        <taxon>Craniata</taxon>
        <taxon>Vertebrata</taxon>
        <taxon>Euteleostomi</taxon>
        <taxon>Actinopterygii</taxon>
        <taxon>Neopterygii</taxon>
        <taxon>Teleostei</taxon>
        <taxon>Neoteleostei</taxon>
        <taxon>Acanthomorphata</taxon>
        <taxon>Ovalentaria</taxon>
        <taxon>Atherinomorphae</taxon>
        <taxon>Cyprinodontiformes</taxon>
        <taxon>Poeciliidae</taxon>
        <taxon>Poeciliinae</taxon>
        <taxon>Xiphophorus</taxon>
    </lineage>
</organism>
<feature type="compositionally biased region" description="Low complexity" evidence="2">
    <location>
        <begin position="626"/>
        <end position="639"/>
    </location>
</feature>
<feature type="domain" description="SAM-dependent MTase RsmB/NOP-type" evidence="3">
    <location>
        <begin position="199"/>
        <end position="513"/>
    </location>
</feature>
<dbReference type="Ensembl" id="ENSXMAT00000009900.2">
    <property type="protein sequence ID" value="ENSXMAP00000009886.2"/>
    <property type="gene ID" value="ENSXMAG00000009863.2"/>
</dbReference>
<dbReference type="PROSITE" id="PS51686">
    <property type="entry name" value="SAM_MT_RSMB_NOP"/>
    <property type="match status" value="1"/>
</dbReference>
<reference evidence="5" key="2">
    <citation type="journal article" date="2013" name="Nat. Genet.">
        <title>The genome of the platyfish, Xiphophorus maculatus, provides insights into evolutionary adaptation and several complex traits.</title>
        <authorList>
            <person name="Schartl M."/>
            <person name="Walter R.B."/>
            <person name="Shen Y."/>
            <person name="Garcia T."/>
            <person name="Catchen J."/>
            <person name="Amores A."/>
            <person name="Braasch I."/>
            <person name="Chalopin D."/>
            <person name="Volff J.N."/>
            <person name="Lesch K.P."/>
            <person name="Bisazza A."/>
            <person name="Minx P."/>
            <person name="Hillier L."/>
            <person name="Wilson R.K."/>
            <person name="Fuerstenberg S."/>
            <person name="Boore J."/>
            <person name="Searle S."/>
            <person name="Postlethwait J.H."/>
            <person name="Warren W.C."/>
        </authorList>
    </citation>
    <scope>NUCLEOTIDE SEQUENCE [LARGE SCALE GENOMIC DNA]</scope>
    <source>
        <strain evidence="5">JP 163 A</strain>
    </source>
</reference>
<keyword evidence="1" id="KW-0949">S-adenosyl-L-methionine</keyword>
<dbReference type="OMA" id="TMHSEHG"/>
<evidence type="ECO:0000313" key="4">
    <source>
        <dbReference type="Ensembl" id="ENSXMAP00000009886.2"/>
    </source>
</evidence>
<dbReference type="InParanoid" id="M4A5Z2"/>
<dbReference type="Gene3D" id="3.30.70.1170">
    <property type="entry name" value="Sun protein, domain 3"/>
    <property type="match status" value="1"/>
</dbReference>
<dbReference type="SUPFAM" id="SSF53335">
    <property type="entry name" value="S-adenosyl-L-methionine-dependent methyltransferases"/>
    <property type="match status" value="1"/>
</dbReference>
<dbReference type="SMR" id="M4A5Z2"/>
<dbReference type="STRING" id="8083.ENSXMAP00000009886"/>
<keyword evidence="1" id="KW-0694">RNA-binding</keyword>
<reference evidence="4" key="4">
    <citation type="submission" date="2025-09" db="UniProtKB">
        <authorList>
            <consortium name="Ensembl"/>
        </authorList>
    </citation>
    <scope>IDENTIFICATION</scope>
    <source>
        <strain evidence="4">JP 163 A</strain>
    </source>
</reference>
<evidence type="ECO:0000256" key="1">
    <source>
        <dbReference type="PROSITE-ProRule" id="PRU01023"/>
    </source>
</evidence>
<comment type="caution">
    <text evidence="1">Lacks conserved residue(s) required for the propagation of feature annotation.</text>
</comment>
<feature type="compositionally biased region" description="Basic and acidic residues" evidence="2">
    <location>
        <begin position="693"/>
        <end position="707"/>
    </location>
</feature>
<dbReference type="Proteomes" id="UP000002852">
    <property type="component" value="Unassembled WGS sequence"/>
</dbReference>
<sequence length="789" mass="87181">MSSEKEKAIVISRQERGHQDNKQPLSSLLPLPHLHSVSPGSACPPSDQVFLQAAAIFQQLGRVKPEPHQVLQYENRTDTPPHSSDDKATQKQAYQLAFNTLKYQDLLEAVIFDSFFHKSQNIYSDLLPLAMVMLYDFQDRRFLLRRRPAEGEQKAVAEVRDLEKCLQRWKVKLAASLARFRVKHSLRSVSCFLSDSLRTKEHRAKSLPFYAWVNTLNSSLDEICEILQSANLSEVKNMADLTGSTFSKDPLCPDTLIFSRSLCKPLQSSALTTTHVLNIQDRSVCLAVSVSQPVLFDRRDVLVAGSFSALTVAHVAAAAAARSGRVLVCGADHTPVQTEEMKNLLSQMEIKNVKVLPAAFCRLNERDIAVQRLKVIIVLPQCSSSALNDPVTTMHSEHGDWNLLPDLSHGSISKSKIFSLTTQQARLLAHALSFPKVQTVVYCTRSVCPEENEQLVGRVLEKTHTHPKLLPFRVNGPIFPDDAASGDETDSRFFRLQPSQFTNGCFIARLSRQVDPTKVESVQDVLARAAAKGLLGGIISEPSKPAKKSKRKKKRVASSTSRPSSPSSQEEPEAAEISDGVDPAPPSEDEDKEGEEKEGEENEAEGKDSKTKSEKKKKRKSKRNQKQSSDAASLKNQAKGQKKKAKRKVNPSQHSKPRRIPRLTLTLMSAEKPSRHLSPITALAHKISGKPVKKLEEDSAPVLEKHLSHAQSAPQTASERKNMQPEEEERNLEKQRSRSGNVRKTQGAPTAAGHILPPISSPSGSVARPQSPTSSHQLASSSSASLREL</sequence>
<feature type="compositionally biased region" description="Acidic residues" evidence="2">
    <location>
        <begin position="587"/>
        <end position="603"/>
    </location>
</feature>
<dbReference type="InterPro" id="IPR029063">
    <property type="entry name" value="SAM-dependent_MTases_sf"/>
</dbReference>
<reference evidence="4" key="3">
    <citation type="submission" date="2025-08" db="UniProtKB">
        <authorList>
            <consortium name="Ensembl"/>
        </authorList>
    </citation>
    <scope>IDENTIFICATION</scope>
    <source>
        <strain evidence="4">JP 163 A</strain>
    </source>
</reference>
<dbReference type="InterPro" id="IPR001678">
    <property type="entry name" value="MeTrfase_RsmB-F_NOP2_dom"/>
</dbReference>
<accession>M4A5Z2</accession>
<dbReference type="PANTHER" id="PTHR14663">
    <property type="entry name" value="METHYLTRANSFERASE NSUN7-RELATED"/>
    <property type="match status" value="1"/>
</dbReference>
<evidence type="ECO:0000256" key="2">
    <source>
        <dbReference type="SAM" id="MobiDB-lite"/>
    </source>
</evidence>
<dbReference type="eggNOG" id="KOG2360">
    <property type="taxonomic scope" value="Eukaryota"/>
</dbReference>
<name>M4A5Z2_XIPMA</name>
<feature type="compositionally biased region" description="Basic residues" evidence="2">
    <location>
        <begin position="613"/>
        <end position="625"/>
    </location>
</feature>
<comment type="similarity">
    <text evidence="1">Belongs to the class I-like SAM-binding methyltransferase superfamily. RsmB/NOP family.</text>
</comment>
<feature type="compositionally biased region" description="Basic residues" evidence="2">
    <location>
        <begin position="640"/>
        <end position="661"/>
    </location>
</feature>
<evidence type="ECO:0000313" key="5">
    <source>
        <dbReference type="Proteomes" id="UP000002852"/>
    </source>
</evidence>
<feature type="compositionally biased region" description="Low complexity" evidence="2">
    <location>
        <begin position="557"/>
        <end position="569"/>
    </location>
</feature>
<protein>
    <submittedName>
        <fullName evidence="4">Putative methyltransferase NSUN7</fullName>
    </submittedName>
</protein>
<evidence type="ECO:0000259" key="3">
    <source>
        <dbReference type="PROSITE" id="PS51686"/>
    </source>
</evidence>
<dbReference type="GeneID" id="106699884"/>
<dbReference type="PANTHER" id="PTHR14663:SF2">
    <property type="entry name" value="METHYLTRANSFERASE NSUN7-RELATED"/>
    <property type="match status" value="1"/>
</dbReference>
<dbReference type="AlphaFoldDB" id="M4A5Z2"/>
<feature type="compositionally biased region" description="Low complexity" evidence="2">
    <location>
        <begin position="770"/>
        <end position="789"/>
    </location>
</feature>